<protein>
    <recommendedName>
        <fullName evidence="1">IrrE N-terminal-like domain-containing protein</fullName>
    </recommendedName>
</protein>
<dbReference type="InterPro" id="IPR010359">
    <property type="entry name" value="IrrE_HExxH"/>
</dbReference>
<organism evidence="2 3">
    <name type="scientific">Steroidobacter denitrificans</name>
    <dbReference type="NCBI Taxonomy" id="465721"/>
    <lineage>
        <taxon>Bacteria</taxon>
        <taxon>Pseudomonadati</taxon>
        <taxon>Pseudomonadota</taxon>
        <taxon>Gammaproteobacteria</taxon>
        <taxon>Steroidobacterales</taxon>
        <taxon>Steroidobacteraceae</taxon>
        <taxon>Steroidobacter</taxon>
    </lineage>
</organism>
<dbReference type="AlphaFoldDB" id="A0A127F6L9"/>
<accession>A0A127F6L9</accession>
<dbReference type="Proteomes" id="UP000070250">
    <property type="component" value="Chromosome"/>
</dbReference>
<dbReference type="RefSeq" id="WP_066918485.1">
    <property type="nucleotide sequence ID" value="NZ_CP011971.1"/>
</dbReference>
<sequence>MSRLLRLKLAKQRGEALLAEEGITSLAVDPFDIAARHDIVVQAKPDVASGVSGMLLRHGNSFGILYASDIPSEGFQRFSVAHELGHYFLDGHIDHVLPKDGMHASHAGFSSADPYEQEADNFAVGLLMPAGFFKRLIGRSALGLTDIESAAEACKTSLTATAIRYAELTDDAVAIIMSTGHTIDYCIMSEAMKSLPDLSWLRRGSPVPSNTETARFNADPSRVSRGERADDEIDVLDWLGGKRSSIVTEEVVGLGRYGKTLTVLSSRKIGHEAYADEGDDDEDLVERWTPRFRR</sequence>
<evidence type="ECO:0000259" key="1">
    <source>
        <dbReference type="Pfam" id="PF06114"/>
    </source>
</evidence>
<dbReference type="STRING" id="465721.ACG33_02710"/>
<feature type="domain" description="IrrE N-terminal-like" evidence="1">
    <location>
        <begin position="35"/>
        <end position="158"/>
    </location>
</feature>
<dbReference type="InterPro" id="IPR052345">
    <property type="entry name" value="Rad_response_metalloprotease"/>
</dbReference>
<dbReference type="EMBL" id="CP011971">
    <property type="protein sequence ID" value="AMN46037.1"/>
    <property type="molecule type" value="Genomic_DNA"/>
</dbReference>
<dbReference type="Pfam" id="PF06114">
    <property type="entry name" value="Peptidase_M78"/>
    <property type="match status" value="1"/>
</dbReference>
<dbReference type="PATRIC" id="fig|465721.4.peg.587"/>
<reference evidence="2 3" key="1">
    <citation type="submission" date="2015-06" db="EMBL/GenBank/DDBJ databases">
        <title>A Comprehensive Approach to Explore the Metabolic and Phylogenetic Diversity of Bacterial Steroid Degradation in the Environment: Testosterone as an Example.</title>
        <authorList>
            <person name="Yang F.-C."/>
            <person name="Chen Y.-L."/>
            <person name="Yu C.-P."/>
            <person name="Tang S.-L."/>
            <person name="Wang P.-H."/>
            <person name="Ismail W."/>
            <person name="Wang C.-H."/>
            <person name="Yang C.-Y."/>
            <person name="Chiang Y.-R."/>
        </authorList>
    </citation>
    <scope>NUCLEOTIDE SEQUENCE [LARGE SCALE GENOMIC DNA]</scope>
    <source>
        <strain evidence="2 3">DSM 18526</strain>
    </source>
</reference>
<dbReference type="PANTHER" id="PTHR43236:SF1">
    <property type="entry name" value="BLL7220 PROTEIN"/>
    <property type="match status" value="1"/>
</dbReference>
<evidence type="ECO:0000313" key="3">
    <source>
        <dbReference type="Proteomes" id="UP000070250"/>
    </source>
</evidence>
<dbReference type="KEGG" id="sdf:ACG33_02710"/>
<name>A0A127F6L9_STEDE</name>
<gene>
    <name evidence="2" type="ORF">ACG33_02710</name>
</gene>
<keyword evidence="3" id="KW-1185">Reference proteome</keyword>
<proteinExistence type="predicted"/>
<dbReference type="PANTHER" id="PTHR43236">
    <property type="entry name" value="ANTITOXIN HIGA1"/>
    <property type="match status" value="1"/>
</dbReference>
<evidence type="ECO:0000313" key="2">
    <source>
        <dbReference type="EMBL" id="AMN46037.1"/>
    </source>
</evidence>
<dbReference type="OrthoDB" id="9794834at2"/>
<dbReference type="Gene3D" id="1.10.10.2910">
    <property type="match status" value="1"/>
</dbReference>